<evidence type="ECO:0000256" key="1">
    <source>
        <dbReference type="ARBA" id="ARBA00004141"/>
    </source>
</evidence>
<name>A0A7G6E684_THEFR</name>
<feature type="transmembrane region" description="Helical" evidence="11">
    <location>
        <begin position="271"/>
        <end position="297"/>
    </location>
</feature>
<feature type="transmembrane region" description="Helical" evidence="11">
    <location>
        <begin position="12"/>
        <end position="29"/>
    </location>
</feature>
<dbReference type="Pfam" id="PF01098">
    <property type="entry name" value="FTSW_RODA_SPOVE"/>
    <property type="match status" value="1"/>
</dbReference>
<evidence type="ECO:0000256" key="11">
    <source>
        <dbReference type="HAMAP-Rule" id="MF_02079"/>
    </source>
</evidence>
<protein>
    <recommendedName>
        <fullName evidence="11">Peptidoglycan glycosyltransferase RodA</fullName>
        <shortName evidence="11">PGT</shortName>
        <ecNumber evidence="11">2.4.99.28</ecNumber>
    </recommendedName>
    <alternativeName>
        <fullName evidence="11">Cell elongation protein RodA</fullName>
    </alternativeName>
    <alternativeName>
        <fullName evidence="11">Cell wall polymerase</fullName>
    </alternativeName>
    <alternativeName>
        <fullName evidence="11">Peptidoglycan polymerase</fullName>
        <shortName evidence="11">PG polymerase</shortName>
    </alternativeName>
</protein>
<dbReference type="PROSITE" id="PS00428">
    <property type="entry name" value="FTSW_RODA_SPOVE"/>
    <property type="match status" value="1"/>
</dbReference>
<comment type="pathway">
    <text evidence="11">Cell wall biogenesis; peptidoglycan biosynthesis.</text>
</comment>
<keyword evidence="7 11" id="KW-0573">Peptidoglycan synthesis</keyword>
<dbReference type="GO" id="GO:0032153">
    <property type="term" value="C:cell division site"/>
    <property type="evidence" value="ECO:0007669"/>
    <property type="project" value="TreeGrafter"/>
</dbReference>
<keyword evidence="2 11" id="KW-1003">Cell membrane</keyword>
<dbReference type="KEGG" id="tfr:BR63_15690"/>
<evidence type="ECO:0000313" key="12">
    <source>
        <dbReference type="EMBL" id="QNB47588.1"/>
    </source>
</evidence>
<keyword evidence="5 11" id="KW-0812">Transmembrane</keyword>
<dbReference type="GO" id="GO:0008360">
    <property type="term" value="P:regulation of cell shape"/>
    <property type="evidence" value="ECO:0007669"/>
    <property type="project" value="UniProtKB-KW"/>
</dbReference>
<comment type="catalytic activity">
    <reaction evidence="11">
        <text>[GlcNAc-(1-&gt;4)-Mur2Ac(oyl-L-Ala-gamma-D-Glu-L-Lys-D-Ala-D-Ala)](n)-di-trans,octa-cis-undecaprenyl diphosphate + beta-D-GlcNAc-(1-&gt;4)-Mur2Ac(oyl-L-Ala-gamma-D-Glu-L-Lys-D-Ala-D-Ala)-di-trans,octa-cis-undecaprenyl diphosphate = [GlcNAc-(1-&gt;4)-Mur2Ac(oyl-L-Ala-gamma-D-Glu-L-Lys-D-Ala-D-Ala)](n+1)-di-trans,octa-cis-undecaprenyl diphosphate + di-trans,octa-cis-undecaprenyl diphosphate + H(+)</text>
        <dbReference type="Rhea" id="RHEA:23708"/>
        <dbReference type="Rhea" id="RHEA-COMP:9602"/>
        <dbReference type="Rhea" id="RHEA-COMP:9603"/>
        <dbReference type="ChEBI" id="CHEBI:15378"/>
        <dbReference type="ChEBI" id="CHEBI:58405"/>
        <dbReference type="ChEBI" id="CHEBI:60033"/>
        <dbReference type="ChEBI" id="CHEBI:78435"/>
        <dbReference type="EC" id="2.4.99.28"/>
    </reaction>
</comment>
<feature type="transmembrane region" description="Helical" evidence="11">
    <location>
        <begin position="182"/>
        <end position="203"/>
    </location>
</feature>
<comment type="subcellular location">
    <subcellularLocation>
        <location evidence="11">Cell membrane</location>
        <topology evidence="11">Multi-pass membrane protein</topology>
    </subcellularLocation>
    <subcellularLocation>
        <location evidence="1">Membrane</location>
        <topology evidence="1">Multi-pass membrane protein</topology>
    </subcellularLocation>
</comment>
<evidence type="ECO:0000256" key="3">
    <source>
        <dbReference type="ARBA" id="ARBA00022676"/>
    </source>
</evidence>
<dbReference type="GO" id="GO:0008955">
    <property type="term" value="F:peptidoglycan glycosyltransferase activity"/>
    <property type="evidence" value="ECO:0007669"/>
    <property type="project" value="UniProtKB-UniRule"/>
</dbReference>
<dbReference type="EMBL" id="CP045798">
    <property type="protein sequence ID" value="QNB47588.1"/>
    <property type="molecule type" value="Genomic_DNA"/>
</dbReference>
<feature type="transmembrane region" description="Helical" evidence="11">
    <location>
        <begin position="309"/>
        <end position="327"/>
    </location>
</feature>
<evidence type="ECO:0000256" key="9">
    <source>
        <dbReference type="ARBA" id="ARBA00023136"/>
    </source>
</evidence>
<evidence type="ECO:0000256" key="2">
    <source>
        <dbReference type="ARBA" id="ARBA00022475"/>
    </source>
</evidence>
<keyword evidence="4 11" id="KW-0808">Transferase</keyword>
<dbReference type="GO" id="GO:0051301">
    <property type="term" value="P:cell division"/>
    <property type="evidence" value="ECO:0007669"/>
    <property type="project" value="InterPro"/>
</dbReference>
<accession>A0A7G6E684</accession>
<dbReference type="NCBIfam" id="TIGR02210">
    <property type="entry name" value="rodA_shape"/>
    <property type="match status" value="1"/>
</dbReference>
<organism evidence="12 13">
    <name type="scientific">Thermanaerosceptrum fracticalcis</name>
    <dbReference type="NCBI Taxonomy" id="1712410"/>
    <lineage>
        <taxon>Bacteria</taxon>
        <taxon>Bacillati</taxon>
        <taxon>Bacillota</taxon>
        <taxon>Clostridia</taxon>
        <taxon>Eubacteriales</taxon>
        <taxon>Peptococcaceae</taxon>
        <taxon>Thermanaerosceptrum</taxon>
    </lineage>
</organism>
<evidence type="ECO:0000313" key="13">
    <source>
        <dbReference type="Proteomes" id="UP000515847"/>
    </source>
</evidence>
<reference evidence="12 13" key="1">
    <citation type="journal article" date="2019" name="Front. Microbiol.">
        <title>Thermoanaerosceptrum fracticalcis gen. nov. sp. nov., a Novel Fumarate-Fermenting Microorganism From a Deep Fractured Carbonate Aquifer of the US Great Basin.</title>
        <authorList>
            <person name="Hamilton-Brehm S.D."/>
            <person name="Stewart L.E."/>
            <person name="Zavarin M."/>
            <person name="Caldwell M."/>
            <person name="Lawson P.A."/>
            <person name="Onstott T.C."/>
            <person name="Grzymski J."/>
            <person name="Neveux I."/>
            <person name="Lollar B.S."/>
            <person name="Russell C.E."/>
            <person name="Moser D.P."/>
        </authorList>
    </citation>
    <scope>NUCLEOTIDE SEQUENCE [LARGE SCALE GENOMIC DNA]</scope>
    <source>
        <strain evidence="12 13">DRI-13</strain>
    </source>
</reference>
<feature type="transmembrane region" description="Helical" evidence="11">
    <location>
        <begin position="49"/>
        <end position="68"/>
    </location>
</feature>
<dbReference type="InterPro" id="IPR011923">
    <property type="entry name" value="RodA/MrdB"/>
</dbReference>
<dbReference type="HAMAP" id="MF_02079">
    <property type="entry name" value="PGT_RodA"/>
    <property type="match status" value="1"/>
</dbReference>
<dbReference type="GO" id="GO:0071555">
    <property type="term" value="P:cell wall organization"/>
    <property type="evidence" value="ECO:0007669"/>
    <property type="project" value="UniProtKB-KW"/>
</dbReference>
<evidence type="ECO:0000256" key="10">
    <source>
        <dbReference type="ARBA" id="ARBA00023316"/>
    </source>
</evidence>
<keyword evidence="8 11" id="KW-1133">Transmembrane helix</keyword>
<feature type="transmembrane region" description="Helical" evidence="11">
    <location>
        <begin position="347"/>
        <end position="369"/>
    </location>
</feature>
<gene>
    <name evidence="11 12" type="primary">rodA</name>
    <name evidence="12" type="ORF">BR63_15690</name>
</gene>
<keyword evidence="6 11" id="KW-0133">Cell shape</keyword>
<proteinExistence type="inferred from homology"/>
<keyword evidence="13" id="KW-1185">Reference proteome</keyword>
<evidence type="ECO:0000256" key="6">
    <source>
        <dbReference type="ARBA" id="ARBA00022960"/>
    </source>
</evidence>
<dbReference type="AlphaFoldDB" id="A0A7G6E684"/>
<feature type="transmembrane region" description="Helical" evidence="11">
    <location>
        <begin position="161"/>
        <end position="177"/>
    </location>
</feature>
<dbReference type="GO" id="GO:0005886">
    <property type="term" value="C:plasma membrane"/>
    <property type="evidence" value="ECO:0007669"/>
    <property type="project" value="UniProtKB-SubCell"/>
</dbReference>
<sequence length="376" mass="41290">MQLRKVLKSLDYTLLGAVGLILVMSLFVLKSATVNASEIHRINFVYRQIAWILIGTVAFFVVLFIDYSKLAKYGVWIYALNILMLVAVLVLGKEAKGAQAWIPIGPFKFQPAEVVKALLILGLAQFLVPRIGKLNTLKDLFPVFIYVGIPLLLILKQPDLGTGLVYVAIMFGMLLAAGAPPFLLFLLVATGLGAVVFAIYGHYTWGWWLPLKDYQLMRLIVFINPMIDPRGWGWNVIQSQIAVGSGGLFGKGWGQGSQNIGDFLPEQWTDFIFPVLAEEFGFVGSVLLLCLFFVVIYRGIKIAGKAKDAYGSLVAIGVCSMFAFHILQNVGMSIGIMPITGIPLPFVSYGGSSLLANMIALGLLMNVTVHHDRILF</sequence>
<dbReference type="InterPro" id="IPR018365">
    <property type="entry name" value="Cell_cycle_FtsW-rel_CS"/>
</dbReference>
<keyword evidence="10 11" id="KW-0961">Cell wall biogenesis/degradation</keyword>
<dbReference type="GO" id="GO:0015648">
    <property type="term" value="F:lipid-linked peptidoglycan transporter activity"/>
    <property type="evidence" value="ECO:0007669"/>
    <property type="project" value="TreeGrafter"/>
</dbReference>
<evidence type="ECO:0000256" key="8">
    <source>
        <dbReference type="ARBA" id="ARBA00022989"/>
    </source>
</evidence>
<feature type="transmembrane region" description="Helical" evidence="11">
    <location>
        <begin position="75"/>
        <end position="92"/>
    </location>
</feature>
<dbReference type="GO" id="GO:0009252">
    <property type="term" value="P:peptidoglycan biosynthetic process"/>
    <property type="evidence" value="ECO:0007669"/>
    <property type="project" value="UniProtKB-UniRule"/>
</dbReference>
<dbReference type="PANTHER" id="PTHR30474:SF1">
    <property type="entry name" value="PEPTIDOGLYCAN GLYCOSYLTRANSFERASE MRDB"/>
    <property type="match status" value="1"/>
</dbReference>
<comment type="function">
    <text evidence="11">Peptidoglycan polymerase that is essential for cell wall elongation.</text>
</comment>
<dbReference type="Proteomes" id="UP000515847">
    <property type="component" value="Chromosome"/>
</dbReference>
<dbReference type="InterPro" id="IPR001182">
    <property type="entry name" value="FtsW/RodA"/>
</dbReference>
<dbReference type="RefSeq" id="WP_034421878.1">
    <property type="nucleotide sequence ID" value="NZ_CP045798.1"/>
</dbReference>
<keyword evidence="9 11" id="KW-0472">Membrane</keyword>
<evidence type="ECO:0000256" key="4">
    <source>
        <dbReference type="ARBA" id="ARBA00022679"/>
    </source>
</evidence>
<dbReference type="EC" id="2.4.99.28" evidence="11"/>
<dbReference type="OrthoDB" id="9812661at2"/>
<keyword evidence="3 11" id="KW-0328">Glycosyltransferase</keyword>
<feature type="transmembrane region" description="Helical" evidence="11">
    <location>
        <begin position="140"/>
        <end position="155"/>
    </location>
</feature>
<evidence type="ECO:0000256" key="7">
    <source>
        <dbReference type="ARBA" id="ARBA00022984"/>
    </source>
</evidence>
<comment type="similarity">
    <text evidence="11">Belongs to the SEDS family. MrdB/RodA subfamily.</text>
</comment>
<dbReference type="PANTHER" id="PTHR30474">
    <property type="entry name" value="CELL CYCLE PROTEIN"/>
    <property type="match status" value="1"/>
</dbReference>
<evidence type="ECO:0000256" key="5">
    <source>
        <dbReference type="ARBA" id="ARBA00022692"/>
    </source>
</evidence>
<dbReference type="UniPathway" id="UPA00219"/>